<dbReference type="InterPro" id="IPR001041">
    <property type="entry name" value="2Fe-2S_ferredoxin-type"/>
</dbReference>
<dbReference type="GO" id="GO:0016491">
    <property type="term" value="F:oxidoreductase activity"/>
    <property type="evidence" value="ECO:0007669"/>
    <property type="project" value="InterPro"/>
</dbReference>
<evidence type="ECO:0008006" key="9">
    <source>
        <dbReference type="Google" id="ProtNLM"/>
    </source>
</evidence>
<accession>A0A1F5FHD5</accession>
<dbReference type="InterPro" id="IPR001433">
    <property type="entry name" value="OxRdtase_FAD/NAD-bd"/>
</dbReference>
<gene>
    <name evidence="7" type="ORF">A2Y64_04140</name>
</gene>
<keyword evidence="3" id="KW-0274">FAD</keyword>
<evidence type="ECO:0000256" key="3">
    <source>
        <dbReference type="ARBA" id="ARBA00022827"/>
    </source>
</evidence>
<name>A0A1F5FHD5_9BACT</name>
<dbReference type="Gene3D" id="3.40.50.80">
    <property type="entry name" value="Nucleotide-binding domain of ferredoxin-NADP reductase (FNR) module"/>
    <property type="match status" value="1"/>
</dbReference>
<reference evidence="7 8" key="1">
    <citation type="journal article" date="2016" name="Nat. Commun.">
        <title>Thousands of microbial genomes shed light on interconnected biogeochemical processes in an aquifer system.</title>
        <authorList>
            <person name="Anantharaman K."/>
            <person name="Brown C.T."/>
            <person name="Hug L.A."/>
            <person name="Sharon I."/>
            <person name="Castelle C.J."/>
            <person name="Probst A.J."/>
            <person name="Thomas B.C."/>
            <person name="Singh A."/>
            <person name="Wilkins M.J."/>
            <person name="Karaoz U."/>
            <person name="Brodie E.L."/>
            <person name="Williams K.H."/>
            <person name="Hubbard S.S."/>
            <person name="Banfield J.F."/>
        </authorList>
    </citation>
    <scope>NUCLEOTIDE SEQUENCE [LARGE SCALE GENOMIC DNA]</scope>
</reference>
<evidence type="ECO:0000259" key="5">
    <source>
        <dbReference type="PROSITE" id="PS51085"/>
    </source>
</evidence>
<evidence type="ECO:0000256" key="4">
    <source>
        <dbReference type="ARBA" id="ARBA00023004"/>
    </source>
</evidence>
<keyword evidence="1" id="KW-0813">Transport</keyword>
<sequence length="363" mass="39535">MLPIILTSAAVIGGIALALGLILALADKFLADYGVVTLTINGDKELSVKGGNSLLYTLFQQKYFIPSACGGKGTCAYCKLVVTEGAGPYLPTEKIVLTDEEMAKNVRLSCQVKVRGAMRVEIPAEYFEIGEYEAVLEKAELVTPAIKELTFRLADPPAIKFKAGQYVQIQAPAPGTGEAVYRAYSMASLPSLRETVSFNVRLEENGVASTYLFGLKDGDPVKFSGPYGEFLYSRSGRNAVCLATGVGLAPFRSLIPDILESDPDVEVFLFFGARVKGDLYGGADIEEWAKNPKFHYIPILSGEEGDWDGERGRMDVVFFAKFFESHAQDEYYLCGAPVVVNSLTAELIKRGVPEGRIHFDKFG</sequence>
<dbReference type="Pfam" id="PF00111">
    <property type="entry name" value="Fer2"/>
    <property type="match status" value="1"/>
</dbReference>
<dbReference type="EMBL" id="MFAF01000017">
    <property type="protein sequence ID" value="OGD79000.1"/>
    <property type="molecule type" value="Genomic_DNA"/>
</dbReference>
<dbReference type="Gene3D" id="2.40.30.10">
    <property type="entry name" value="Translation factors"/>
    <property type="match status" value="2"/>
</dbReference>
<evidence type="ECO:0000256" key="2">
    <source>
        <dbReference type="ARBA" id="ARBA00022630"/>
    </source>
</evidence>
<dbReference type="SUPFAM" id="SSF52343">
    <property type="entry name" value="Ferredoxin reductase-like, C-terminal NADP-linked domain"/>
    <property type="match status" value="1"/>
</dbReference>
<proteinExistence type="predicted"/>
<keyword evidence="4" id="KW-0408">Iron</keyword>
<dbReference type="AlphaFoldDB" id="A0A1F5FHD5"/>
<dbReference type="InterPro" id="IPR017938">
    <property type="entry name" value="Riboflavin_synthase-like_b-brl"/>
</dbReference>
<dbReference type="Gene3D" id="3.10.20.30">
    <property type="match status" value="1"/>
</dbReference>
<dbReference type="Pfam" id="PF00970">
    <property type="entry name" value="FAD_binding_6"/>
    <property type="match status" value="1"/>
</dbReference>
<feature type="domain" description="FAD-binding FR-type" evidence="6">
    <location>
        <begin position="129"/>
        <end position="233"/>
    </location>
</feature>
<protein>
    <recommendedName>
        <fullName evidence="9">Oxidoreductase</fullName>
    </recommendedName>
</protein>
<feature type="domain" description="2Fe-2S ferredoxin-type" evidence="5">
    <location>
        <begin position="34"/>
        <end position="126"/>
    </location>
</feature>
<dbReference type="InterPro" id="IPR036010">
    <property type="entry name" value="2Fe-2S_ferredoxin-like_sf"/>
</dbReference>
<dbReference type="Proteomes" id="UP000177187">
    <property type="component" value="Unassembled WGS sequence"/>
</dbReference>
<dbReference type="SUPFAM" id="SSF54292">
    <property type="entry name" value="2Fe-2S ferredoxin-like"/>
    <property type="match status" value="1"/>
</dbReference>
<dbReference type="PROSITE" id="PS51384">
    <property type="entry name" value="FAD_FR"/>
    <property type="match status" value="1"/>
</dbReference>
<evidence type="ECO:0000259" key="6">
    <source>
        <dbReference type="PROSITE" id="PS51384"/>
    </source>
</evidence>
<dbReference type="InterPro" id="IPR039261">
    <property type="entry name" value="FNR_nucleotide-bd"/>
</dbReference>
<dbReference type="PANTHER" id="PTHR43644:SF1">
    <property type="entry name" value="NAD(P)H-FLAVIN REDUCTASE"/>
    <property type="match status" value="1"/>
</dbReference>
<dbReference type="PANTHER" id="PTHR43644">
    <property type="entry name" value="NA(+)-TRANSLOCATING NADH-QUINONE REDUCTASE SUBUNIT"/>
    <property type="match status" value="1"/>
</dbReference>
<dbReference type="CDD" id="cd00207">
    <property type="entry name" value="fer2"/>
    <property type="match status" value="1"/>
</dbReference>
<dbReference type="PRINTS" id="PR00371">
    <property type="entry name" value="FPNCR"/>
</dbReference>
<dbReference type="InterPro" id="IPR017927">
    <property type="entry name" value="FAD-bd_FR_type"/>
</dbReference>
<dbReference type="Pfam" id="PF00175">
    <property type="entry name" value="NAD_binding_1"/>
    <property type="match status" value="1"/>
</dbReference>
<dbReference type="GO" id="GO:0051536">
    <property type="term" value="F:iron-sulfur cluster binding"/>
    <property type="evidence" value="ECO:0007669"/>
    <property type="project" value="InterPro"/>
</dbReference>
<evidence type="ECO:0000256" key="1">
    <source>
        <dbReference type="ARBA" id="ARBA00022448"/>
    </source>
</evidence>
<evidence type="ECO:0000313" key="7">
    <source>
        <dbReference type="EMBL" id="OGD79000.1"/>
    </source>
</evidence>
<organism evidence="7 8">
    <name type="scientific">Candidatus Coatesbacteria bacterium RBG_13_66_14</name>
    <dbReference type="NCBI Taxonomy" id="1817816"/>
    <lineage>
        <taxon>Bacteria</taxon>
        <taxon>Candidatus Coatesiibacteriota</taxon>
    </lineage>
</organism>
<dbReference type="PROSITE" id="PS51085">
    <property type="entry name" value="2FE2S_FER_2"/>
    <property type="match status" value="1"/>
</dbReference>
<dbReference type="InterPro" id="IPR008333">
    <property type="entry name" value="Cbr1-like_FAD-bd_dom"/>
</dbReference>
<evidence type="ECO:0000313" key="8">
    <source>
        <dbReference type="Proteomes" id="UP000177187"/>
    </source>
</evidence>
<keyword evidence="2" id="KW-0285">Flavoprotein</keyword>
<comment type="caution">
    <text evidence="7">The sequence shown here is derived from an EMBL/GenBank/DDBJ whole genome shotgun (WGS) entry which is preliminary data.</text>
</comment>
<dbReference type="SUPFAM" id="SSF63380">
    <property type="entry name" value="Riboflavin synthase domain-like"/>
    <property type="match status" value="1"/>
</dbReference>
<dbReference type="InterPro" id="IPR001709">
    <property type="entry name" value="Flavoprot_Pyr_Nucl_cyt_Rdtase"/>
</dbReference>
<dbReference type="PRINTS" id="PR00410">
    <property type="entry name" value="PHEHYDRXLASE"/>
</dbReference>
<dbReference type="InterPro" id="IPR012675">
    <property type="entry name" value="Beta-grasp_dom_sf"/>
</dbReference>
<dbReference type="STRING" id="1817816.A2Y64_04140"/>